<name>A0A2N3Y5A6_SACSN</name>
<accession>A0A2N3Y5A6</accession>
<sequence>MFNPALVAVTRYRYRGNKLPKRSAADAGFGERPAETVRHGSTAPDIDGVA</sequence>
<evidence type="ECO:0000313" key="2">
    <source>
        <dbReference type="EMBL" id="PKW18112.1"/>
    </source>
</evidence>
<dbReference type="EMBL" id="PJNB01000001">
    <property type="protein sequence ID" value="PKW18112.1"/>
    <property type="molecule type" value="Genomic_DNA"/>
</dbReference>
<keyword evidence="3" id="KW-1185">Reference proteome</keyword>
<dbReference type="AlphaFoldDB" id="A0A2N3Y5A6"/>
<gene>
    <name evidence="2" type="ORF">A8926_6173</name>
</gene>
<dbReference type="Proteomes" id="UP000233786">
    <property type="component" value="Unassembled WGS sequence"/>
</dbReference>
<protein>
    <submittedName>
        <fullName evidence="2">Uncharacterized protein</fullName>
    </submittedName>
</protein>
<proteinExistence type="predicted"/>
<evidence type="ECO:0000313" key="3">
    <source>
        <dbReference type="Proteomes" id="UP000233786"/>
    </source>
</evidence>
<dbReference type="RefSeq" id="WP_395474555.1">
    <property type="nucleotide sequence ID" value="NZ_CP172070.1"/>
</dbReference>
<evidence type="ECO:0000256" key="1">
    <source>
        <dbReference type="SAM" id="MobiDB-lite"/>
    </source>
</evidence>
<organism evidence="2 3">
    <name type="scientific">Saccharopolyspora spinosa</name>
    <dbReference type="NCBI Taxonomy" id="60894"/>
    <lineage>
        <taxon>Bacteria</taxon>
        <taxon>Bacillati</taxon>
        <taxon>Actinomycetota</taxon>
        <taxon>Actinomycetes</taxon>
        <taxon>Pseudonocardiales</taxon>
        <taxon>Pseudonocardiaceae</taxon>
        <taxon>Saccharopolyspora</taxon>
    </lineage>
</organism>
<comment type="caution">
    <text evidence="2">The sequence shown here is derived from an EMBL/GenBank/DDBJ whole genome shotgun (WGS) entry which is preliminary data.</text>
</comment>
<feature type="region of interest" description="Disordered" evidence="1">
    <location>
        <begin position="21"/>
        <end position="50"/>
    </location>
</feature>
<reference evidence="2" key="1">
    <citation type="submission" date="2017-12" db="EMBL/GenBank/DDBJ databases">
        <title>Sequencing the genomes of 1000 Actinobacteria strains.</title>
        <authorList>
            <person name="Klenk H.-P."/>
        </authorList>
    </citation>
    <scope>NUCLEOTIDE SEQUENCE [LARGE SCALE GENOMIC DNA]</scope>
    <source>
        <strain evidence="2">DSM 44228</strain>
    </source>
</reference>